<keyword evidence="3" id="KW-0808">Transferase</keyword>
<feature type="domain" description="HECT" evidence="6">
    <location>
        <begin position="608"/>
        <end position="940"/>
    </location>
</feature>
<evidence type="ECO:0000313" key="8">
    <source>
        <dbReference type="Proteomes" id="UP000243052"/>
    </source>
</evidence>
<proteinExistence type="predicted"/>
<dbReference type="Proteomes" id="UP000243052">
    <property type="component" value="Chromosome iii"/>
</dbReference>
<dbReference type="SUPFAM" id="SSF56204">
    <property type="entry name" value="Hect, E3 ligase catalytic domain"/>
    <property type="match status" value="1"/>
</dbReference>
<keyword evidence="8" id="KW-1185">Reference proteome</keyword>
<name>A0A0X8HRE6_9SACH</name>
<protein>
    <recommendedName>
        <fullName evidence="2">HECT-type E3 ubiquitin transferase</fullName>
        <ecNumber evidence="2">2.3.2.26</ecNumber>
    </recommendedName>
</protein>
<dbReference type="GeneID" id="28723285"/>
<dbReference type="Pfam" id="PF00632">
    <property type="entry name" value="HECT"/>
    <property type="match status" value="1"/>
</dbReference>
<dbReference type="SMART" id="SM00119">
    <property type="entry name" value="HECTc"/>
    <property type="match status" value="1"/>
</dbReference>
<dbReference type="PROSITE" id="PS50237">
    <property type="entry name" value="HECT"/>
    <property type="match status" value="1"/>
</dbReference>
<dbReference type="CDD" id="cd00078">
    <property type="entry name" value="HECTc"/>
    <property type="match status" value="1"/>
</dbReference>
<dbReference type="Gene3D" id="3.30.2160.10">
    <property type="entry name" value="Hect, E3 ligase catalytic domain"/>
    <property type="match status" value="1"/>
</dbReference>
<dbReference type="RefSeq" id="XP_017987048.1">
    <property type="nucleotide sequence ID" value="XM_018131064.1"/>
</dbReference>
<feature type="active site" description="Glycyl thioester intermediate" evidence="5">
    <location>
        <position position="908"/>
    </location>
</feature>
<evidence type="ECO:0000256" key="2">
    <source>
        <dbReference type="ARBA" id="ARBA00012485"/>
    </source>
</evidence>
<dbReference type="InterPro" id="IPR000569">
    <property type="entry name" value="HECT_dom"/>
</dbReference>
<dbReference type="EMBL" id="CP014243">
    <property type="protein sequence ID" value="AMD20052.1"/>
    <property type="molecule type" value="Genomic_DNA"/>
</dbReference>
<dbReference type="GO" id="GO:0006511">
    <property type="term" value="P:ubiquitin-dependent protein catabolic process"/>
    <property type="evidence" value="ECO:0007669"/>
    <property type="project" value="TreeGrafter"/>
</dbReference>
<accession>A0A0X8HRE6</accession>
<dbReference type="GO" id="GO:0061630">
    <property type="term" value="F:ubiquitin protein ligase activity"/>
    <property type="evidence" value="ECO:0007669"/>
    <property type="project" value="UniProtKB-EC"/>
</dbReference>
<evidence type="ECO:0000256" key="4">
    <source>
        <dbReference type="ARBA" id="ARBA00022786"/>
    </source>
</evidence>
<dbReference type="OrthoDB" id="8068875at2759"/>
<dbReference type="FunFam" id="3.30.2410.10:FF:000011">
    <property type="entry name" value="Putative Ubiquitin-protein ligase E3C"/>
    <property type="match status" value="1"/>
</dbReference>
<reference evidence="7 8" key="1">
    <citation type="submission" date="2016-01" db="EMBL/GenBank/DDBJ databases">
        <title>Genome sequence of the yeast Holleya sinecauda.</title>
        <authorList>
            <person name="Dietrich F.S."/>
        </authorList>
    </citation>
    <scope>NUCLEOTIDE SEQUENCE [LARGE SCALE GENOMIC DNA]</scope>
    <source>
        <strain evidence="7 8">ATCC 58844</strain>
    </source>
</reference>
<organism evidence="7 8">
    <name type="scientific">Eremothecium sinecaudum</name>
    <dbReference type="NCBI Taxonomy" id="45286"/>
    <lineage>
        <taxon>Eukaryota</taxon>
        <taxon>Fungi</taxon>
        <taxon>Dikarya</taxon>
        <taxon>Ascomycota</taxon>
        <taxon>Saccharomycotina</taxon>
        <taxon>Saccharomycetes</taxon>
        <taxon>Saccharomycetales</taxon>
        <taxon>Saccharomycetaceae</taxon>
        <taxon>Eremothecium</taxon>
    </lineage>
</organism>
<dbReference type="InterPro" id="IPR044611">
    <property type="entry name" value="E3A/B/C-like"/>
</dbReference>
<dbReference type="PANTHER" id="PTHR45700:SF2">
    <property type="entry name" value="UBIQUITIN-PROTEIN LIGASE E3C"/>
    <property type="match status" value="1"/>
</dbReference>
<dbReference type="Gene3D" id="3.30.2410.10">
    <property type="entry name" value="Hect, E3 ligase catalytic domain"/>
    <property type="match status" value="1"/>
</dbReference>
<evidence type="ECO:0000259" key="6">
    <source>
        <dbReference type="PROSITE" id="PS50237"/>
    </source>
</evidence>
<dbReference type="PANTHER" id="PTHR45700">
    <property type="entry name" value="UBIQUITIN-PROTEIN LIGASE E3C"/>
    <property type="match status" value="1"/>
</dbReference>
<keyword evidence="4 5" id="KW-0833">Ubl conjugation pathway</keyword>
<evidence type="ECO:0000313" key="7">
    <source>
        <dbReference type="EMBL" id="AMD20052.1"/>
    </source>
</evidence>
<dbReference type="STRING" id="45286.A0A0X8HRE6"/>
<comment type="catalytic activity">
    <reaction evidence="1">
        <text>S-ubiquitinyl-[E2 ubiquitin-conjugating enzyme]-L-cysteine + [acceptor protein]-L-lysine = [E2 ubiquitin-conjugating enzyme]-L-cysteine + N(6)-ubiquitinyl-[acceptor protein]-L-lysine.</text>
        <dbReference type="EC" id="2.3.2.26"/>
    </reaction>
</comment>
<dbReference type="AlphaFoldDB" id="A0A0X8HRE6"/>
<sequence length="940" mass="108194">MLNFSGTTKRRNVNLRSSKRASKNDLIENARLERERRAKEKRARDAAILIQKYIRSWQTKKCLFRNINLEGLKDSSYGLLLAFSPTLFHFISVDNVKLLIENCQVNTSTIYWKLNQLLGIVPEYGVDIGILNVLLDKLNSTSFDVHSIRSVGEGEDNESVIKHRVKKLVDSRLAIIRCTKEELEMDFIRALLKVVPRDLKVMDRETPYWSSLLTIELDSVATRQNLELFLKAVLERIDPAIIRFEEVPPMDTIYYLIYLLSGTSGDASNRLCEIIALQIDRDPLFKFEEKHEFFRYVENLYSYKVAGTLCEYFRTKSVAKASRYANALLRRAPSSRNSEVILLGLVADFIAMNLLIGECVEKGTNDGQEFILLVDCLDMYLSYVSDSVLLGPKSSFATNAVIKFCKIARLKVIDFLLLPTSDYDKHQLHRLLSLLQKLQIRNSRTPFLEKEDGSNFWLIDNATVLRCDITSLVIAFDEFYRNEMDELMDSENNLNDPRMIDKTQWEKIVKAKFFTKKLSNSNWGSLASRKFDVLLRAPFLLPFNDRVSYFEKLIQQDRERLQSRLEGSPMMRFTNFYFPNARRRSATISRENVLEDAFAAYNPIGEAFKEQLAVTFVNEFGPEAGIDGGGITKEFLTSVSDQGFNNDKYGIFKTNDRYELYPSEEAVTQQQLQYLHFLGKVLGRCLYEKVLIDVHFADFFLHKLLNASKNMVCSFDNLSSYDKELHDNLNKLFVMSKEELLQLDLRMEIVDDSTKNLVQLVPNGSKVPVTDTNVRQYAMAIASYKMNSKLYRPTLYFQMGLSVIIPSHWIEMFSSTELSNLIAGEARDIDLADLKSNVSYGDYLDTDPTIRYLWEILAEFSPEERCKFIKFTTSVPRAPLLGFQMLNPKFGIRNAGSDATRLPTASTCVNLLKLPDYQNKELLRQKLLYALNSESRFDLS</sequence>
<evidence type="ECO:0000256" key="5">
    <source>
        <dbReference type="PROSITE-ProRule" id="PRU00104"/>
    </source>
</evidence>
<dbReference type="EC" id="2.3.2.26" evidence="2"/>
<dbReference type="Gene3D" id="3.90.1750.10">
    <property type="entry name" value="Hect, E3 ligase catalytic domains"/>
    <property type="match status" value="1"/>
</dbReference>
<evidence type="ECO:0000256" key="3">
    <source>
        <dbReference type="ARBA" id="ARBA00022679"/>
    </source>
</evidence>
<dbReference type="GO" id="GO:0000209">
    <property type="term" value="P:protein polyubiquitination"/>
    <property type="evidence" value="ECO:0007669"/>
    <property type="project" value="InterPro"/>
</dbReference>
<evidence type="ECO:0000256" key="1">
    <source>
        <dbReference type="ARBA" id="ARBA00000885"/>
    </source>
</evidence>
<dbReference type="InterPro" id="IPR035983">
    <property type="entry name" value="Hect_E3_ubiquitin_ligase"/>
</dbReference>
<gene>
    <name evidence="7" type="ORF">AW171_hschr31922</name>
</gene>